<accession>A0A8J3Z666</accession>
<proteinExistence type="predicted"/>
<organism evidence="1 2">
    <name type="scientific">Virgisporangium aurantiacum</name>
    <dbReference type="NCBI Taxonomy" id="175570"/>
    <lineage>
        <taxon>Bacteria</taxon>
        <taxon>Bacillati</taxon>
        <taxon>Actinomycetota</taxon>
        <taxon>Actinomycetes</taxon>
        <taxon>Micromonosporales</taxon>
        <taxon>Micromonosporaceae</taxon>
        <taxon>Virgisporangium</taxon>
    </lineage>
</organism>
<sequence>MTGFEHIHVSHHQFLVLAGSGPGDLSLYSVGDRLVQLTGADTLTVLTGPHSAPVRVRVTLGRPGPLDGWDAASEATLFCDRGRLSVGGPMGHYPEAFRGLPIQAGLVRIRVHARNRRSEDEPEDPAHPEEYEVFAWPVTVAPALTTIEDDLYGFSADPHRNPAIWALEHLLAAANPPATDARLRRMSREPEWRYPRVEIRRAAAHVDIRRFGLTPDGDDLVLPVGDAELRFRPGAAPPGGFTATVRWTTRPGSTVEVPDREPSTVEISADGLVHRGVRAEDAVPLGLVWDYLLARTGTEPGHPWEPVFAAAAAAAARRAAETRRRREASEVRRWGGRMPSPRIRSLAANTHQLWSLDPDLAEAIAATTSDRQRAVARWAARRACAVAGLDTVDWIVAALAAVDNDEPLPFTDDATAFNRLLTDPRTPRTTVRAPDGRPNWSQQALAFPAVLAAARPDPLAAALEAVGTTAWAYGDAHPRFLAEARAFLETSSKG</sequence>
<keyword evidence="2" id="KW-1185">Reference proteome</keyword>
<dbReference type="AlphaFoldDB" id="A0A8J3Z666"/>
<dbReference type="RefSeq" id="WP_203992937.1">
    <property type="nucleotide sequence ID" value="NZ_BOPG01000021.1"/>
</dbReference>
<dbReference type="Proteomes" id="UP000612585">
    <property type="component" value="Unassembled WGS sequence"/>
</dbReference>
<evidence type="ECO:0000313" key="2">
    <source>
        <dbReference type="Proteomes" id="UP000612585"/>
    </source>
</evidence>
<name>A0A8J3Z666_9ACTN</name>
<gene>
    <name evidence="1" type="ORF">Vau01_032340</name>
</gene>
<reference evidence="1" key="1">
    <citation type="submission" date="2021-01" db="EMBL/GenBank/DDBJ databases">
        <title>Whole genome shotgun sequence of Virgisporangium aurantiacum NBRC 16421.</title>
        <authorList>
            <person name="Komaki H."/>
            <person name="Tamura T."/>
        </authorList>
    </citation>
    <scope>NUCLEOTIDE SEQUENCE</scope>
    <source>
        <strain evidence="1">NBRC 16421</strain>
    </source>
</reference>
<comment type="caution">
    <text evidence="1">The sequence shown here is derived from an EMBL/GenBank/DDBJ whole genome shotgun (WGS) entry which is preliminary data.</text>
</comment>
<evidence type="ECO:0000313" key="1">
    <source>
        <dbReference type="EMBL" id="GIJ55718.1"/>
    </source>
</evidence>
<protein>
    <submittedName>
        <fullName evidence="1">Uncharacterized protein</fullName>
    </submittedName>
</protein>
<dbReference type="EMBL" id="BOPG01000021">
    <property type="protein sequence ID" value="GIJ55718.1"/>
    <property type="molecule type" value="Genomic_DNA"/>
</dbReference>